<dbReference type="EMBL" id="FNCG01000007">
    <property type="protein sequence ID" value="SDH16022.1"/>
    <property type="molecule type" value="Genomic_DNA"/>
</dbReference>
<name>A0A1G8A4Z2_9SPHI</name>
<accession>A0A1G8A4Z2</accession>
<keyword evidence="2" id="KW-1185">Reference proteome</keyword>
<protein>
    <submittedName>
        <fullName evidence="1">Uncharacterized protein</fullName>
    </submittedName>
</protein>
<reference evidence="2" key="1">
    <citation type="submission" date="2016-10" db="EMBL/GenBank/DDBJ databases">
        <authorList>
            <person name="Varghese N."/>
            <person name="Submissions S."/>
        </authorList>
    </citation>
    <scope>NUCLEOTIDE SEQUENCE [LARGE SCALE GENOMIC DNA]</scope>
    <source>
        <strain evidence="2">Gh-67</strain>
    </source>
</reference>
<dbReference type="Proteomes" id="UP000199705">
    <property type="component" value="Unassembled WGS sequence"/>
</dbReference>
<gene>
    <name evidence="1" type="ORF">SAMN05192573_10795</name>
</gene>
<dbReference type="AlphaFoldDB" id="A0A1G8A4Z2"/>
<organism evidence="1 2">
    <name type="scientific">Mucilaginibacter gossypii</name>
    <dbReference type="NCBI Taxonomy" id="551996"/>
    <lineage>
        <taxon>Bacteria</taxon>
        <taxon>Pseudomonadati</taxon>
        <taxon>Bacteroidota</taxon>
        <taxon>Sphingobacteriia</taxon>
        <taxon>Sphingobacteriales</taxon>
        <taxon>Sphingobacteriaceae</taxon>
        <taxon>Mucilaginibacter</taxon>
    </lineage>
</organism>
<evidence type="ECO:0000313" key="1">
    <source>
        <dbReference type="EMBL" id="SDH16022.1"/>
    </source>
</evidence>
<sequence>MSAIVVDLKDQGVRTPEQAVRVFFESFDPEEVRVRLWEAFRGFALANVNTTDKALPDIQDVAILFDGLVSLVNGINDLQIKTSGRCVICGRSDAG</sequence>
<evidence type="ECO:0000313" key="2">
    <source>
        <dbReference type="Proteomes" id="UP000199705"/>
    </source>
</evidence>
<dbReference type="RefSeq" id="WP_091168624.1">
    <property type="nucleotide sequence ID" value="NZ_FNCG01000007.1"/>
</dbReference>
<proteinExistence type="predicted"/>
<dbReference type="STRING" id="551996.SAMN05192573_10795"/>